<proteinExistence type="predicted"/>
<protein>
    <submittedName>
        <fullName evidence="2">Uncharacterized protein</fullName>
    </submittedName>
</protein>
<accession>A0A369V6F4</accession>
<feature type="region of interest" description="Disordered" evidence="1">
    <location>
        <begin position="95"/>
        <end position="131"/>
    </location>
</feature>
<sequence length="131" mass="13629">MPKPTPDSVWRHFLTDSEEAIAASAPREPSARERTGHPAGNRHVGDAWSCDGPVTEAPWRHLDTRGRTHRLGRILAGAAALAVLLGLFSCLPREPVDLPTGPESTSPAQTSSAVVESPAPAAPALGSADAA</sequence>
<evidence type="ECO:0000313" key="3">
    <source>
        <dbReference type="Proteomes" id="UP000253742"/>
    </source>
</evidence>
<feature type="region of interest" description="Disordered" evidence="1">
    <location>
        <begin position="20"/>
        <end position="55"/>
    </location>
</feature>
<organism evidence="2 3">
    <name type="scientific">Streptomyces parvulus</name>
    <dbReference type="NCBI Taxonomy" id="146923"/>
    <lineage>
        <taxon>Bacteria</taxon>
        <taxon>Bacillati</taxon>
        <taxon>Actinomycetota</taxon>
        <taxon>Actinomycetes</taxon>
        <taxon>Kitasatosporales</taxon>
        <taxon>Streptomycetaceae</taxon>
        <taxon>Streptomyces</taxon>
    </lineage>
</organism>
<reference evidence="2 3" key="1">
    <citation type="submission" date="2018-07" db="EMBL/GenBank/DDBJ databases">
        <title>Genome guided investigation of antibiotics producing actinomycetales strain isolated from a Macau mangrove ecosystem.</title>
        <authorList>
            <person name="Hu D."/>
        </authorList>
    </citation>
    <scope>NUCLEOTIDE SEQUENCE [LARGE SCALE GENOMIC DNA]</scope>
    <source>
        <strain evidence="2 3">2297</strain>
    </source>
</reference>
<comment type="caution">
    <text evidence="2">The sequence shown here is derived from an EMBL/GenBank/DDBJ whole genome shotgun (WGS) entry which is preliminary data.</text>
</comment>
<dbReference type="EMBL" id="QQBH01000011">
    <property type="protein sequence ID" value="RDD87578.1"/>
    <property type="molecule type" value="Genomic_DNA"/>
</dbReference>
<dbReference type="AlphaFoldDB" id="A0A369V6F4"/>
<feature type="compositionally biased region" description="Low complexity" evidence="1">
    <location>
        <begin position="111"/>
        <end position="131"/>
    </location>
</feature>
<dbReference type="OrthoDB" id="4333367at2"/>
<name>A0A369V6F4_9ACTN</name>
<evidence type="ECO:0000256" key="1">
    <source>
        <dbReference type="SAM" id="MobiDB-lite"/>
    </source>
</evidence>
<dbReference type="Proteomes" id="UP000253742">
    <property type="component" value="Unassembled WGS sequence"/>
</dbReference>
<evidence type="ECO:0000313" key="2">
    <source>
        <dbReference type="EMBL" id="RDD87578.1"/>
    </source>
</evidence>
<gene>
    <name evidence="2" type="ORF">DVZ84_18235</name>
</gene>